<keyword evidence="6" id="KW-1185">Reference proteome</keyword>
<dbReference type="Proteomes" id="UP001595755">
    <property type="component" value="Unassembled WGS sequence"/>
</dbReference>
<dbReference type="InterPro" id="IPR003313">
    <property type="entry name" value="AraC-bd"/>
</dbReference>
<organism evidence="5 6">
    <name type="scientific">Cohnella boryungensis</name>
    <dbReference type="NCBI Taxonomy" id="768479"/>
    <lineage>
        <taxon>Bacteria</taxon>
        <taxon>Bacillati</taxon>
        <taxon>Bacillota</taxon>
        <taxon>Bacilli</taxon>
        <taxon>Bacillales</taxon>
        <taxon>Paenibacillaceae</taxon>
        <taxon>Cohnella</taxon>
    </lineage>
</organism>
<evidence type="ECO:0000256" key="3">
    <source>
        <dbReference type="ARBA" id="ARBA00023163"/>
    </source>
</evidence>
<dbReference type="InterPro" id="IPR009057">
    <property type="entry name" value="Homeodomain-like_sf"/>
</dbReference>
<keyword evidence="2" id="KW-0238">DNA-binding</keyword>
<proteinExistence type="predicted"/>
<dbReference type="InterPro" id="IPR037923">
    <property type="entry name" value="HTH-like"/>
</dbReference>
<accession>A0ABV8SBN9</accession>
<dbReference type="SUPFAM" id="SSF46689">
    <property type="entry name" value="Homeodomain-like"/>
    <property type="match status" value="2"/>
</dbReference>
<dbReference type="Gene3D" id="2.60.120.10">
    <property type="entry name" value="Jelly Rolls"/>
    <property type="match status" value="1"/>
</dbReference>
<dbReference type="InterPro" id="IPR014710">
    <property type="entry name" value="RmlC-like_jellyroll"/>
</dbReference>
<dbReference type="PANTHER" id="PTHR43280:SF2">
    <property type="entry name" value="HTH-TYPE TRANSCRIPTIONAL REGULATOR EXSA"/>
    <property type="match status" value="1"/>
</dbReference>
<sequence length="300" mass="35003">MNTLHPNSPPPMQELPETLRHGRYSDPFYVEYVRRTAPYTMDSHHFHPYYELYFLLSGTRHYFVEDSIYNVDEGDLVLIGKNQLHRTFVAGHPGHERIVMHIDDRFVRDVVGTHAELLLSSFERTTPIVRLHEDERDRLQLLAKRMLDELLERPPGYELALKQAIVDILLLAARSACNGQPQEPSYVSPLHRKMSDIVRFLKANYCDTIRIEELAERFYISPYYMSRSFKEATGFTVIDYLNLTRVKEAQRLLRESHLSVTEIAARTGFDNFSHFGKTFKKITRTSARDYRKEHGAASPQ</sequence>
<comment type="caution">
    <text evidence="5">The sequence shown here is derived from an EMBL/GenBank/DDBJ whole genome shotgun (WGS) entry which is preliminary data.</text>
</comment>
<name>A0ABV8SBN9_9BACL</name>
<evidence type="ECO:0000313" key="6">
    <source>
        <dbReference type="Proteomes" id="UP001595755"/>
    </source>
</evidence>
<dbReference type="EMBL" id="JBHSED010000035">
    <property type="protein sequence ID" value="MFC4304996.1"/>
    <property type="molecule type" value="Genomic_DNA"/>
</dbReference>
<dbReference type="RefSeq" id="WP_204603551.1">
    <property type="nucleotide sequence ID" value="NZ_JBHSED010000035.1"/>
</dbReference>
<dbReference type="SMART" id="SM00342">
    <property type="entry name" value="HTH_ARAC"/>
    <property type="match status" value="1"/>
</dbReference>
<evidence type="ECO:0000256" key="1">
    <source>
        <dbReference type="ARBA" id="ARBA00023015"/>
    </source>
</evidence>
<dbReference type="SUPFAM" id="SSF51215">
    <property type="entry name" value="Regulatory protein AraC"/>
    <property type="match status" value="1"/>
</dbReference>
<evidence type="ECO:0000313" key="5">
    <source>
        <dbReference type="EMBL" id="MFC4304996.1"/>
    </source>
</evidence>
<reference evidence="6" key="1">
    <citation type="journal article" date="2019" name="Int. J. Syst. Evol. Microbiol.">
        <title>The Global Catalogue of Microorganisms (GCM) 10K type strain sequencing project: providing services to taxonomists for standard genome sequencing and annotation.</title>
        <authorList>
            <consortium name="The Broad Institute Genomics Platform"/>
            <consortium name="The Broad Institute Genome Sequencing Center for Infectious Disease"/>
            <person name="Wu L."/>
            <person name="Ma J."/>
        </authorList>
    </citation>
    <scope>NUCLEOTIDE SEQUENCE [LARGE SCALE GENOMIC DNA]</scope>
    <source>
        <strain evidence="6">CGMCC 4.1641</strain>
    </source>
</reference>
<dbReference type="InterPro" id="IPR018062">
    <property type="entry name" value="HTH_AraC-typ_CS"/>
</dbReference>
<dbReference type="PANTHER" id="PTHR43280">
    <property type="entry name" value="ARAC-FAMILY TRANSCRIPTIONAL REGULATOR"/>
    <property type="match status" value="1"/>
</dbReference>
<dbReference type="Pfam" id="PF12833">
    <property type="entry name" value="HTH_18"/>
    <property type="match status" value="1"/>
</dbReference>
<dbReference type="Gene3D" id="1.10.10.60">
    <property type="entry name" value="Homeodomain-like"/>
    <property type="match status" value="2"/>
</dbReference>
<dbReference type="PROSITE" id="PS00041">
    <property type="entry name" value="HTH_ARAC_FAMILY_1"/>
    <property type="match status" value="1"/>
</dbReference>
<dbReference type="InterPro" id="IPR018060">
    <property type="entry name" value="HTH_AraC"/>
</dbReference>
<keyword evidence="3" id="KW-0804">Transcription</keyword>
<evidence type="ECO:0000259" key="4">
    <source>
        <dbReference type="PROSITE" id="PS01124"/>
    </source>
</evidence>
<gene>
    <name evidence="5" type="ORF">ACFO1S_16310</name>
</gene>
<evidence type="ECO:0000256" key="2">
    <source>
        <dbReference type="ARBA" id="ARBA00023125"/>
    </source>
</evidence>
<feature type="domain" description="HTH araC/xylS-type" evidence="4">
    <location>
        <begin position="195"/>
        <end position="293"/>
    </location>
</feature>
<dbReference type="Pfam" id="PF02311">
    <property type="entry name" value="AraC_binding"/>
    <property type="match status" value="1"/>
</dbReference>
<protein>
    <submittedName>
        <fullName evidence="5">Helix-turn-helix domain-containing protein</fullName>
    </submittedName>
</protein>
<keyword evidence="1" id="KW-0805">Transcription regulation</keyword>
<dbReference type="PROSITE" id="PS01124">
    <property type="entry name" value="HTH_ARAC_FAMILY_2"/>
    <property type="match status" value="1"/>
</dbReference>